<reference evidence="1 2" key="2">
    <citation type="journal article" date="2012" name="Stand. Genomic Sci.">
        <title>Complete genome sequence of the thermophilic sulfate-reducing ocean bacterium Thermodesulfatator indicus type strain (CIR29812(T)).</title>
        <authorList>
            <person name="Anderson I."/>
            <person name="Saunders E."/>
            <person name="Lapidus A."/>
            <person name="Nolan M."/>
            <person name="Lucas S."/>
            <person name="Tice H."/>
            <person name="Del Rio T.G."/>
            <person name="Cheng J.F."/>
            <person name="Han C."/>
            <person name="Tapia R."/>
            <person name="Goodwin L.A."/>
            <person name="Pitluck S."/>
            <person name="Liolios K."/>
            <person name="Mavromatis K."/>
            <person name="Pagani I."/>
            <person name="Ivanova N."/>
            <person name="Mikhailova N."/>
            <person name="Pati A."/>
            <person name="Chen A."/>
            <person name="Palaniappan K."/>
            <person name="Land M."/>
            <person name="Hauser L."/>
            <person name="Jeffries C.D."/>
            <person name="Chang Y.J."/>
            <person name="Brambilla E.M."/>
            <person name="Rohde M."/>
            <person name="Spring S."/>
            <person name="Goker M."/>
            <person name="Detter J.C."/>
            <person name="Woyke T."/>
            <person name="Bristow J."/>
            <person name="Eisen J.A."/>
            <person name="Markowitz V."/>
            <person name="Hugenholtz P."/>
            <person name="Kyrpides N.C."/>
            <person name="Klenk H.P."/>
        </authorList>
    </citation>
    <scope>NUCLEOTIDE SEQUENCE [LARGE SCALE GENOMIC DNA]</scope>
    <source>
        <strain evidence="2">DSM 15286 / JCM 11887 / CIR29812</strain>
    </source>
</reference>
<name>F8ACI7_THEID</name>
<reference evidence="2" key="1">
    <citation type="submission" date="2011-04" db="EMBL/GenBank/DDBJ databases">
        <title>The complete genome of Thermodesulfatator indicus DSM 15286.</title>
        <authorList>
            <person name="Lucas S."/>
            <person name="Copeland A."/>
            <person name="Lapidus A."/>
            <person name="Bruce D."/>
            <person name="Goodwin L."/>
            <person name="Pitluck S."/>
            <person name="Peters L."/>
            <person name="Kyrpides N."/>
            <person name="Mavromatis K."/>
            <person name="Pagani I."/>
            <person name="Ivanova N."/>
            <person name="Saunders L."/>
            <person name="Detter J.C."/>
            <person name="Tapia R."/>
            <person name="Han C."/>
            <person name="Land M."/>
            <person name="Hauser L."/>
            <person name="Markowitz V."/>
            <person name="Cheng J.-F."/>
            <person name="Hugenholtz P."/>
            <person name="Woyke T."/>
            <person name="Wu D."/>
            <person name="Spring S."/>
            <person name="Schroeder M."/>
            <person name="Brambilla E."/>
            <person name="Klenk H.-P."/>
            <person name="Eisen J.A."/>
        </authorList>
    </citation>
    <scope>NUCLEOTIDE SEQUENCE [LARGE SCALE GENOMIC DNA]</scope>
    <source>
        <strain evidence="2">DSM 15286 / JCM 11887 / CIR29812</strain>
    </source>
</reference>
<evidence type="ECO:0008006" key="3">
    <source>
        <dbReference type="Google" id="ProtNLM"/>
    </source>
</evidence>
<dbReference type="PaxDb" id="667014-Thein_0812"/>
<dbReference type="OrthoDB" id="9798966at2"/>
<dbReference type="InParanoid" id="F8ACI7"/>
<dbReference type="STRING" id="667014.Thein_0812"/>
<dbReference type="Proteomes" id="UP000006793">
    <property type="component" value="Chromosome"/>
</dbReference>
<keyword evidence="2" id="KW-1185">Reference proteome</keyword>
<gene>
    <name evidence="1" type="ordered locus">Thein_0812</name>
</gene>
<dbReference type="RefSeq" id="WP_013907434.1">
    <property type="nucleotide sequence ID" value="NC_015681.1"/>
</dbReference>
<organism evidence="1 2">
    <name type="scientific">Thermodesulfatator indicus (strain DSM 15286 / JCM 11887 / CIR29812)</name>
    <dbReference type="NCBI Taxonomy" id="667014"/>
    <lineage>
        <taxon>Bacteria</taxon>
        <taxon>Pseudomonadati</taxon>
        <taxon>Thermodesulfobacteriota</taxon>
        <taxon>Thermodesulfobacteria</taxon>
        <taxon>Thermodesulfobacteriales</taxon>
        <taxon>Thermodesulfatatoraceae</taxon>
        <taxon>Thermodesulfatator</taxon>
    </lineage>
</organism>
<proteinExistence type="predicted"/>
<accession>F8ACI7</accession>
<dbReference type="EMBL" id="CP002683">
    <property type="protein sequence ID" value="AEH44690.1"/>
    <property type="molecule type" value="Genomic_DNA"/>
</dbReference>
<dbReference type="AlphaFoldDB" id="F8ACI7"/>
<protein>
    <recommendedName>
        <fullName evidence="3">HEPN domain-containing protein</fullName>
    </recommendedName>
</protein>
<evidence type="ECO:0000313" key="2">
    <source>
        <dbReference type="Proteomes" id="UP000006793"/>
    </source>
</evidence>
<evidence type="ECO:0000313" key="1">
    <source>
        <dbReference type="EMBL" id="AEH44690.1"/>
    </source>
</evidence>
<dbReference type="HOGENOM" id="CLU_1895201_0_0_0"/>
<dbReference type="KEGG" id="tid:Thein_0812"/>
<sequence>MPYYIRARTYFKYAEEQIAFAEEEKDPEKILKFANEAIDRAVRALWAIVQIEAPKEKPSFEKILAELDKACEPELAKEIKNNINRLKELTKNPSLEAAKEALVLARQVVRRAREVLEPIIGPAKRVDQHRRLLF</sequence>